<dbReference type="InterPro" id="IPR036426">
    <property type="entry name" value="Bulb-type_lectin_dom_sf"/>
</dbReference>
<dbReference type="FunFam" id="2.90.10.10:FF:000023">
    <property type="entry name" value="G-type lectin S-receptor-like serine/threonine-protein kinase"/>
    <property type="match status" value="1"/>
</dbReference>
<dbReference type="PROSITE" id="PS50011">
    <property type="entry name" value="PROTEIN_KINASE_DOM"/>
    <property type="match status" value="1"/>
</dbReference>
<dbReference type="PROSITE" id="PS50948">
    <property type="entry name" value="PAN"/>
    <property type="match status" value="1"/>
</dbReference>
<evidence type="ECO:0000256" key="12">
    <source>
        <dbReference type="ARBA" id="ARBA00023136"/>
    </source>
</evidence>
<keyword evidence="11 21" id="KW-1133">Transmembrane helix</keyword>
<dbReference type="GO" id="GO:0030246">
    <property type="term" value="F:carbohydrate binding"/>
    <property type="evidence" value="ECO:0007669"/>
    <property type="project" value="UniProtKB-KW"/>
</dbReference>
<keyword evidence="2 18" id="KW-0723">Serine/threonine-protein kinase</keyword>
<evidence type="ECO:0000256" key="8">
    <source>
        <dbReference type="ARBA" id="ARBA00022741"/>
    </source>
</evidence>
<dbReference type="InterPro" id="IPR051343">
    <property type="entry name" value="G-type_lectin_kinases/EP1-like"/>
</dbReference>
<comment type="catalytic activity">
    <reaction evidence="17 18">
        <text>L-seryl-[protein] + ATP = O-phospho-L-seryl-[protein] + ADP + H(+)</text>
        <dbReference type="Rhea" id="RHEA:17989"/>
        <dbReference type="Rhea" id="RHEA-COMP:9863"/>
        <dbReference type="Rhea" id="RHEA-COMP:11604"/>
        <dbReference type="ChEBI" id="CHEBI:15378"/>
        <dbReference type="ChEBI" id="CHEBI:29999"/>
        <dbReference type="ChEBI" id="CHEBI:30616"/>
        <dbReference type="ChEBI" id="CHEBI:83421"/>
        <dbReference type="ChEBI" id="CHEBI:456216"/>
        <dbReference type="EC" id="2.7.11.1"/>
    </reaction>
</comment>
<dbReference type="SUPFAM" id="SSF51110">
    <property type="entry name" value="alpha-D-mannose-specific plant lectins"/>
    <property type="match status" value="1"/>
</dbReference>
<keyword evidence="15" id="KW-0325">Glycoprotein</keyword>
<dbReference type="PIRSF" id="PIRSF000641">
    <property type="entry name" value="SRK"/>
    <property type="match status" value="1"/>
</dbReference>
<dbReference type="InterPro" id="IPR017441">
    <property type="entry name" value="Protein_kinase_ATP_BS"/>
</dbReference>
<evidence type="ECO:0000313" key="26">
    <source>
        <dbReference type="EMBL" id="KAJ3700263.1"/>
    </source>
</evidence>
<reference evidence="26 27" key="1">
    <citation type="journal article" date="2022" name="Cell">
        <title>Repeat-based holocentromeres influence genome architecture and karyotype evolution.</title>
        <authorList>
            <person name="Hofstatter P.G."/>
            <person name="Thangavel G."/>
            <person name="Lux T."/>
            <person name="Neumann P."/>
            <person name="Vondrak T."/>
            <person name="Novak P."/>
            <person name="Zhang M."/>
            <person name="Costa L."/>
            <person name="Castellani M."/>
            <person name="Scott A."/>
            <person name="Toegelov H."/>
            <person name="Fuchs J."/>
            <person name="Mata-Sucre Y."/>
            <person name="Dias Y."/>
            <person name="Vanzela A.L.L."/>
            <person name="Huettel B."/>
            <person name="Almeida C.C.S."/>
            <person name="Simkova H."/>
            <person name="Souza G."/>
            <person name="Pedrosa-Harand A."/>
            <person name="Macas J."/>
            <person name="Mayer K.F.X."/>
            <person name="Houben A."/>
            <person name="Marques A."/>
        </authorList>
    </citation>
    <scope>NUCLEOTIDE SEQUENCE [LARGE SCALE GENOMIC DNA]</scope>
    <source>
        <strain evidence="26">RhyTen1mFocal</strain>
    </source>
</reference>
<sequence>MPLLFLILLLLFHFHGASAEAPVYIEYMYPTISLSELLYTKSDGTFLQSRNGNFQGLVYKPGTQQTRYYLSILHVPTQTAIWTANRNNPMPDRESRVNLTPLGLTVGYSNGDVLWSTPPLKSNVSALHLLDTGNLMLLDVNNNTLWQSFDYPTDTLVSGQPLPEGSYLSSSVASDSDLSQGDYRLDVTSADAILSWMGSSYWRFSNDLSSVKNQDSPVAVMATNDSGIYLLASNGGVIFQISMPTAPFHIVQLGSDGRLKVNSYIAVNSSTSLPNVFVAPRGACDLPLTCGPLGLCSLSASNSSSCSCPPQFVSSVQSSGCTPARGMLKHPNASCTSLQISYMFVGSGITYFANKYRNPVASGKNISDCQNLCSNNCSCSGYFFDIPSQSCFLSQQPSGSLTNASTSESANSLAYVKIQGSNTSSNSSSKNLVAILSPSIIAFLLVLIVGWSSIMCWRNKQNKKLTKIKSSSSKDKLHGSNSRAISDSDYLFSESGDDIDEILIPGLPTRFTFQQVEEITGNFLTKIGSGGFGSVYKGELPDKSEVAVKKIEGAGVQGRKEFCTEIAVIGNIHHVNLVRLRGYCAQSSHRLLIYEYMNRGSLDRSLFRLTEKLLSWTERMNVAIGAARGIAYLHSGCQPKILHCDIKPENILLDDEGHVKIADFGLAKLLTPEQSGLFTTMRGTRGYLAPEWIMNAAISDRSDVYSFGMVLLELVRGRKNRGEPASVDGQSKWSTATGGSSVMGGEYFPCVALEMHLKKCYEELADPRLDGNVVISEVERMVKTALCCLHEEPALRPNMTSVVAMLEGTMEVWEPRVESLGSLRMYGRRKGSSSSNGTIDIEDELKTSKIIGGSNVTSNTTNGWPSFMSDNNLSGPR</sequence>
<dbReference type="AlphaFoldDB" id="A0AAD5ZLY1"/>
<dbReference type="GO" id="GO:0016020">
    <property type="term" value="C:membrane"/>
    <property type="evidence" value="ECO:0007669"/>
    <property type="project" value="UniProtKB-SubCell"/>
</dbReference>
<dbReference type="Gene3D" id="2.90.10.10">
    <property type="entry name" value="Bulb-type lectin domain"/>
    <property type="match status" value="1"/>
</dbReference>
<keyword evidence="6 22" id="KW-0732">Signal</keyword>
<evidence type="ECO:0000256" key="21">
    <source>
        <dbReference type="SAM" id="Phobius"/>
    </source>
</evidence>
<comment type="caution">
    <text evidence="26">The sequence shown here is derived from an EMBL/GenBank/DDBJ whole genome shotgun (WGS) entry which is preliminary data.</text>
</comment>
<dbReference type="Pfam" id="PF01453">
    <property type="entry name" value="B_lectin"/>
    <property type="match status" value="1"/>
</dbReference>
<dbReference type="PROSITE" id="PS00107">
    <property type="entry name" value="PROTEIN_KINASE_ATP"/>
    <property type="match status" value="1"/>
</dbReference>
<dbReference type="CDD" id="cd00028">
    <property type="entry name" value="B_lectin"/>
    <property type="match status" value="1"/>
</dbReference>
<feature type="binding site" evidence="19">
    <location>
        <position position="550"/>
    </location>
    <ligand>
        <name>ATP</name>
        <dbReference type="ChEBI" id="CHEBI:30616"/>
    </ligand>
</feature>
<dbReference type="FunFam" id="1.10.510.10:FF:000621">
    <property type="entry name" value="Serine/threonine-protein kinase"/>
    <property type="match status" value="1"/>
</dbReference>
<evidence type="ECO:0000256" key="2">
    <source>
        <dbReference type="ARBA" id="ARBA00022527"/>
    </source>
</evidence>
<feature type="domain" description="Bulb-type lectin" evidence="24">
    <location>
        <begin position="23"/>
        <end position="150"/>
    </location>
</feature>
<keyword evidence="10 18" id="KW-0067">ATP-binding</keyword>
<dbReference type="InterPro" id="IPR001480">
    <property type="entry name" value="Bulb-type_lectin_dom"/>
</dbReference>
<dbReference type="SMART" id="SM00220">
    <property type="entry name" value="S_TKc"/>
    <property type="match status" value="1"/>
</dbReference>
<feature type="compositionally biased region" description="Polar residues" evidence="20">
    <location>
        <begin position="854"/>
        <end position="877"/>
    </location>
</feature>
<dbReference type="InterPro" id="IPR000719">
    <property type="entry name" value="Prot_kinase_dom"/>
</dbReference>
<evidence type="ECO:0000256" key="4">
    <source>
        <dbReference type="ARBA" id="ARBA00022679"/>
    </source>
</evidence>
<dbReference type="GO" id="GO:0004674">
    <property type="term" value="F:protein serine/threonine kinase activity"/>
    <property type="evidence" value="ECO:0007669"/>
    <property type="project" value="UniProtKB-KW"/>
</dbReference>
<evidence type="ECO:0000256" key="19">
    <source>
        <dbReference type="PROSITE-ProRule" id="PRU10141"/>
    </source>
</evidence>
<dbReference type="InterPro" id="IPR011009">
    <property type="entry name" value="Kinase-like_dom_sf"/>
</dbReference>
<dbReference type="Pfam" id="PF00069">
    <property type="entry name" value="Pkinase"/>
    <property type="match status" value="1"/>
</dbReference>
<feature type="domain" description="Protein kinase" evidence="23">
    <location>
        <begin position="521"/>
        <end position="817"/>
    </location>
</feature>
<dbReference type="Gene3D" id="3.30.200.20">
    <property type="entry name" value="Phosphorylase Kinase, domain 1"/>
    <property type="match status" value="1"/>
</dbReference>
<evidence type="ECO:0000256" key="10">
    <source>
        <dbReference type="ARBA" id="ARBA00022840"/>
    </source>
</evidence>
<dbReference type="EMBL" id="JAMRDG010000001">
    <property type="protein sequence ID" value="KAJ3700263.1"/>
    <property type="molecule type" value="Genomic_DNA"/>
</dbReference>
<dbReference type="EC" id="2.7.11.1" evidence="18"/>
<evidence type="ECO:0000256" key="22">
    <source>
        <dbReference type="SAM" id="SignalP"/>
    </source>
</evidence>
<keyword evidence="7" id="KW-0430">Lectin</keyword>
<evidence type="ECO:0000256" key="6">
    <source>
        <dbReference type="ARBA" id="ARBA00022729"/>
    </source>
</evidence>
<dbReference type="GO" id="GO:0051707">
    <property type="term" value="P:response to other organism"/>
    <property type="evidence" value="ECO:0007669"/>
    <property type="project" value="UniProtKB-ARBA"/>
</dbReference>
<keyword evidence="8 18" id="KW-0547">Nucleotide-binding</keyword>
<evidence type="ECO:0000256" key="17">
    <source>
        <dbReference type="ARBA" id="ARBA00048679"/>
    </source>
</evidence>
<proteinExistence type="inferred from homology"/>
<organism evidence="26 27">
    <name type="scientific">Rhynchospora tenuis</name>
    <dbReference type="NCBI Taxonomy" id="198213"/>
    <lineage>
        <taxon>Eukaryota</taxon>
        <taxon>Viridiplantae</taxon>
        <taxon>Streptophyta</taxon>
        <taxon>Embryophyta</taxon>
        <taxon>Tracheophyta</taxon>
        <taxon>Spermatophyta</taxon>
        <taxon>Magnoliopsida</taxon>
        <taxon>Liliopsida</taxon>
        <taxon>Poales</taxon>
        <taxon>Cyperaceae</taxon>
        <taxon>Cyperoideae</taxon>
        <taxon>Rhynchosporeae</taxon>
        <taxon>Rhynchospora</taxon>
    </lineage>
</organism>
<keyword evidence="13" id="KW-1015">Disulfide bond</keyword>
<dbReference type="Gene3D" id="1.10.510.10">
    <property type="entry name" value="Transferase(Phosphotransferase) domain 1"/>
    <property type="match status" value="1"/>
</dbReference>
<dbReference type="Proteomes" id="UP001210211">
    <property type="component" value="Unassembled WGS sequence"/>
</dbReference>
<dbReference type="PANTHER" id="PTHR47976">
    <property type="entry name" value="G-TYPE LECTIN S-RECEPTOR-LIKE SERINE/THREONINE-PROTEIN KINASE SD2-5"/>
    <property type="match status" value="1"/>
</dbReference>
<dbReference type="PROSITE" id="PS50927">
    <property type="entry name" value="BULB_LECTIN"/>
    <property type="match status" value="1"/>
</dbReference>
<evidence type="ECO:0000256" key="11">
    <source>
        <dbReference type="ARBA" id="ARBA00022989"/>
    </source>
</evidence>
<evidence type="ECO:0000256" key="18">
    <source>
        <dbReference type="PIRNR" id="PIRNR000641"/>
    </source>
</evidence>
<dbReference type="CDD" id="cd14066">
    <property type="entry name" value="STKc_IRAK"/>
    <property type="match status" value="1"/>
</dbReference>
<evidence type="ECO:0000256" key="7">
    <source>
        <dbReference type="ARBA" id="ARBA00022734"/>
    </source>
</evidence>
<evidence type="ECO:0000256" key="15">
    <source>
        <dbReference type="ARBA" id="ARBA00023180"/>
    </source>
</evidence>
<evidence type="ECO:0000256" key="13">
    <source>
        <dbReference type="ARBA" id="ARBA00023157"/>
    </source>
</evidence>
<evidence type="ECO:0000259" key="24">
    <source>
        <dbReference type="PROSITE" id="PS50927"/>
    </source>
</evidence>
<evidence type="ECO:0000256" key="14">
    <source>
        <dbReference type="ARBA" id="ARBA00023170"/>
    </source>
</evidence>
<evidence type="ECO:0000259" key="23">
    <source>
        <dbReference type="PROSITE" id="PS50011"/>
    </source>
</evidence>
<accession>A0AAD5ZLY1</accession>
<feature type="transmembrane region" description="Helical" evidence="21">
    <location>
        <begin position="432"/>
        <end position="457"/>
    </location>
</feature>
<protein>
    <recommendedName>
        <fullName evidence="18">Receptor-like serine/threonine-protein kinase</fullName>
        <ecNumber evidence="18">2.7.11.1</ecNumber>
    </recommendedName>
</protein>
<evidence type="ECO:0000256" key="5">
    <source>
        <dbReference type="ARBA" id="ARBA00022692"/>
    </source>
</evidence>
<evidence type="ECO:0000313" key="27">
    <source>
        <dbReference type="Proteomes" id="UP001210211"/>
    </source>
</evidence>
<dbReference type="PANTHER" id="PTHR47976:SF60">
    <property type="entry name" value="RECEPTOR-LIKE SERINE_THREONINE-PROTEIN KINASE"/>
    <property type="match status" value="1"/>
</dbReference>
<keyword evidence="4 18" id="KW-0808">Transferase</keyword>
<dbReference type="Pfam" id="PF00024">
    <property type="entry name" value="PAN_1"/>
    <property type="match status" value="1"/>
</dbReference>
<comment type="subcellular location">
    <subcellularLocation>
        <location evidence="1">Membrane</location>
        <topology evidence="1">Single-pass type I membrane protein</topology>
    </subcellularLocation>
</comment>
<keyword evidence="3" id="KW-0245">EGF-like domain</keyword>
<dbReference type="SUPFAM" id="SSF56112">
    <property type="entry name" value="Protein kinase-like (PK-like)"/>
    <property type="match status" value="1"/>
</dbReference>
<evidence type="ECO:0000256" key="20">
    <source>
        <dbReference type="SAM" id="MobiDB-lite"/>
    </source>
</evidence>
<dbReference type="InterPro" id="IPR003609">
    <property type="entry name" value="Pan_app"/>
</dbReference>
<dbReference type="InterPro" id="IPR024171">
    <property type="entry name" value="SRK-like_kinase"/>
</dbReference>
<comment type="catalytic activity">
    <reaction evidence="16 18">
        <text>L-threonyl-[protein] + ATP = O-phospho-L-threonyl-[protein] + ADP + H(+)</text>
        <dbReference type="Rhea" id="RHEA:46608"/>
        <dbReference type="Rhea" id="RHEA-COMP:11060"/>
        <dbReference type="Rhea" id="RHEA-COMP:11605"/>
        <dbReference type="ChEBI" id="CHEBI:15378"/>
        <dbReference type="ChEBI" id="CHEBI:30013"/>
        <dbReference type="ChEBI" id="CHEBI:30616"/>
        <dbReference type="ChEBI" id="CHEBI:61977"/>
        <dbReference type="ChEBI" id="CHEBI:456216"/>
        <dbReference type="EC" id="2.7.11.1"/>
    </reaction>
</comment>
<name>A0AAD5ZLY1_9POAL</name>
<dbReference type="FunFam" id="3.30.200.20:FF:000178">
    <property type="entry name" value="serine/threonine-protein kinase PBS1-like"/>
    <property type="match status" value="1"/>
</dbReference>
<evidence type="ECO:0000259" key="25">
    <source>
        <dbReference type="PROSITE" id="PS50948"/>
    </source>
</evidence>
<comment type="similarity">
    <text evidence="18">Belongs to the protein kinase superfamily. Ser/Thr protein kinase family.</text>
</comment>
<dbReference type="PROSITE" id="PS00108">
    <property type="entry name" value="PROTEIN_KINASE_ST"/>
    <property type="match status" value="1"/>
</dbReference>
<feature type="chain" id="PRO_5042203065" description="Receptor-like serine/threonine-protein kinase" evidence="22">
    <location>
        <begin position="20"/>
        <end position="877"/>
    </location>
</feature>
<feature type="domain" description="Apple" evidence="25">
    <location>
        <begin position="335"/>
        <end position="419"/>
    </location>
</feature>
<keyword evidence="14" id="KW-0675">Receptor</keyword>
<dbReference type="InterPro" id="IPR008271">
    <property type="entry name" value="Ser/Thr_kinase_AS"/>
</dbReference>
<keyword evidence="9 18" id="KW-0418">Kinase</keyword>
<feature type="signal peptide" evidence="22">
    <location>
        <begin position="1"/>
        <end position="19"/>
    </location>
</feature>
<keyword evidence="27" id="KW-1185">Reference proteome</keyword>
<evidence type="ECO:0000256" key="16">
    <source>
        <dbReference type="ARBA" id="ARBA00047899"/>
    </source>
</evidence>
<feature type="region of interest" description="Disordered" evidence="20">
    <location>
        <begin position="852"/>
        <end position="877"/>
    </location>
</feature>
<gene>
    <name evidence="26" type="ORF">LUZ61_003968</name>
</gene>
<dbReference type="GO" id="GO:0005524">
    <property type="term" value="F:ATP binding"/>
    <property type="evidence" value="ECO:0007669"/>
    <property type="project" value="UniProtKB-UniRule"/>
</dbReference>
<keyword evidence="12 21" id="KW-0472">Membrane</keyword>
<evidence type="ECO:0000256" key="1">
    <source>
        <dbReference type="ARBA" id="ARBA00004479"/>
    </source>
</evidence>
<evidence type="ECO:0000256" key="3">
    <source>
        <dbReference type="ARBA" id="ARBA00022536"/>
    </source>
</evidence>
<evidence type="ECO:0000256" key="9">
    <source>
        <dbReference type="ARBA" id="ARBA00022777"/>
    </source>
</evidence>
<dbReference type="SMART" id="SM00108">
    <property type="entry name" value="B_lectin"/>
    <property type="match status" value="1"/>
</dbReference>
<keyword evidence="5 21" id="KW-0812">Transmembrane</keyword>